<dbReference type="InterPro" id="IPR018181">
    <property type="entry name" value="Heat_shock_70_CS"/>
</dbReference>
<keyword evidence="4" id="KW-1185">Reference proteome</keyword>
<dbReference type="Pfam" id="PF00012">
    <property type="entry name" value="HSP70"/>
    <property type="match status" value="1"/>
</dbReference>
<dbReference type="Gene3D" id="3.30.30.30">
    <property type="match status" value="1"/>
</dbReference>
<keyword evidence="3" id="KW-0067">ATP-binding</keyword>
<dbReference type="PROSITE" id="PS00297">
    <property type="entry name" value="HSP70_1"/>
    <property type="match status" value="1"/>
</dbReference>
<dbReference type="Proteomes" id="UP000694843">
    <property type="component" value="Unplaced"/>
</dbReference>
<dbReference type="GeneID" id="108674865"/>
<dbReference type="OrthoDB" id="6228894at2759"/>
<comment type="similarity">
    <text evidence="1">Belongs to the heat shock protein 70 family.</text>
</comment>
<dbReference type="FunFam" id="3.30.30.30:FF:000001">
    <property type="entry name" value="heat shock 70 kDa protein-like"/>
    <property type="match status" value="1"/>
</dbReference>
<gene>
    <name evidence="5" type="primary">LOC108674865</name>
</gene>
<accession>A0A8B7NX13</accession>
<keyword evidence="2" id="KW-0547">Nucleotide-binding</keyword>
<evidence type="ECO:0000256" key="1">
    <source>
        <dbReference type="ARBA" id="ARBA00007381"/>
    </source>
</evidence>
<dbReference type="InterPro" id="IPR043129">
    <property type="entry name" value="ATPase_NBD"/>
</dbReference>
<evidence type="ECO:0000313" key="4">
    <source>
        <dbReference type="Proteomes" id="UP000694843"/>
    </source>
</evidence>
<evidence type="ECO:0000313" key="5">
    <source>
        <dbReference type="RefSeq" id="XP_018018339.1"/>
    </source>
</evidence>
<proteinExistence type="inferred from homology"/>
<dbReference type="CDD" id="cd24028">
    <property type="entry name" value="ASKHA_NBD_HSP70_HSPA1-like"/>
    <property type="match status" value="1"/>
</dbReference>
<protein>
    <submittedName>
        <fullName evidence="5">Heat shock 70 kDa protein 6-like</fullName>
    </submittedName>
</protein>
<dbReference type="GO" id="GO:0140662">
    <property type="term" value="F:ATP-dependent protein folding chaperone"/>
    <property type="evidence" value="ECO:0007669"/>
    <property type="project" value="InterPro"/>
</dbReference>
<dbReference type="KEGG" id="hazt:108674865"/>
<dbReference type="FunFam" id="3.90.640.10:FF:000004">
    <property type="entry name" value="Heat shock 70 kDa protein 4"/>
    <property type="match status" value="1"/>
</dbReference>
<organism evidence="4 5">
    <name type="scientific">Hyalella azteca</name>
    <name type="common">Amphipod</name>
    <dbReference type="NCBI Taxonomy" id="294128"/>
    <lineage>
        <taxon>Eukaryota</taxon>
        <taxon>Metazoa</taxon>
        <taxon>Ecdysozoa</taxon>
        <taxon>Arthropoda</taxon>
        <taxon>Crustacea</taxon>
        <taxon>Multicrustacea</taxon>
        <taxon>Malacostraca</taxon>
        <taxon>Eumalacostraca</taxon>
        <taxon>Peracarida</taxon>
        <taxon>Amphipoda</taxon>
        <taxon>Senticaudata</taxon>
        <taxon>Talitrida</taxon>
        <taxon>Talitroidea</taxon>
        <taxon>Hyalellidae</taxon>
        <taxon>Hyalella</taxon>
    </lineage>
</organism>
<dbReference type="GO" id="GO:0006950">
    <property type="term" value="P:response to stress"/>
    <property type="evidence" value="ECO:0007669"/>
    <property type="project" value="UniProtKB-ARBA"/>
</dbReference>
<evidence type="ECO:0000256" key="3">
    <source>
        <dbReference type="ARBA" id="ARBA00022840"/>
    </source>
</evidence>
<dbReference type="InterPro" id="IPR013126">
    <property type="entry name" value="Hsp_70_fam"/>
</dbReference>
<dbReference type="Gene3D" id="3.90.640.10">
    <property type="entry name" value="Actin, Chain A, domain 4"/>
    <property type="match status" value="1"/>
</dbReference>
<reference evidence="5" key="1">
    <citation type="submission" date="2025-08" db="UniProtKB">
        <authorList>
            <consortium name="RefSeq"/>
        </authorList>
    </citation>
    <scope>IDENTIFICATION</scope>
    <source>
        <tissue evidence="5">Whole organism</tissue>
    </source>
</reference>
<dbReference type="PRINTS" id="PR00301">
    <property type="entry name" value="HEATSHOCK70"/>
</dbReference>
<sequence>MAAKHDYAIGIDLGTSNSCVGVVRNGRVEIIADERGSRLTPSFVAFTDEERLIGESAKFQRTMNPANTVYEVKRLIGRKFSDEAVQNKLPHWPYRVVNDRGNPKICVQYLKEEKFFTPEEISAMVLAKMKETAEAFLGCEVRKAVITVPAYFSYSQRQATIDAGTIAGLQILKIINEPTAAAIAYGEDTNVFEEINILIFDFGGRKLDVAVLKMKKGNYALKSVEGISQLGGRDLDSRIVRFMIGDFRKKTGLDISNDLKAQAKMTKAAERIKINLSGNACDRVQLECLSRGQDFSFVLYRGMFESLCADIFEETMKCVDRAIVNAGLTTNEIHEVILVGGSIRIPKLRKMLEKKIPNMEIKRTIRPEEVVAYGAAVQAAMLNNDRSVDRRYIP</sequence>
<dbReference type="PANTHER" id="PTHR19375">
    <property type="entry name" value="HEAT SHOCK PROTEIN 70KDA"/>
    <property type="match status" value="1"/>
</dbReference>
<dbReference type="GO" id="GO:0005524">
    <property type="term" value="F:ATP binding"/>
    <property type="evidence" value="ECO:0007669"/>
    <property type="project" value="UniProtKB-KW"/>
</dbReference>
<dbReference type="RefSeq" id="XP_018018339.1">
    <property type="nucleotide sequence ID" value="XM_018162850.1"/>
</dbReference>
<dbReference type="AlphaFoldDB" id="A0A8B7NX13"/>
<dbReference type="SUPFAM" id="SSF53067">
    <property type="entry name" value="Actin-like ATPase domain"/>
    <property type="match status" value="2"/>
</dbReference>
<name>A0A8B7NX13_HYAAZ</name>
<dbReference type="FunFam" id="3.30.420.40:FF:000026">
    <property type="entry name" value="Heat shock protein 70"/>
    <property type="match status" value="1"/>
</dbReference>
<evidence type="ECO:0000256" key="2">
    <source>
        <dbReference type="ARBA" id="ARBA00022741"/>
    </source>
</evidence>
<dbReference type="Gene3D" id="3.30.420.40">
    <property type="match status" value="2"/>
</dbReference>